<feature type="transmembrane region" description="Helical" evidence="8">
    <location>
        <begin position="148"/>
        <end position="171"/>
    </location>
</feature>
<evidence type="ECO:0000256" key="7">
    <source>
        <dbReference type="ARBA" id="ARBA00023136"/>
    </source>
</evidence>
<dbReference type="FunFam" id="1.20.1740.10:FF:000038">
    <property type="entry name" value="Putative sodium-coupled neutral amino acid transporter 7"/>
    <property type="match status" value="1"/>
</dbReference>
<feature type="transmembrane region" description="Helical" evidence="8">
    <location>
        <begin position="231"/>
        <end position="250"/>
    </location>
</feature>
<evidence type="ECO:0000256" key="5">
    <source>
        <dbReference type="ARBA" id="ARBA00022970"/>
    </source>
</evidence>
<evidence type="ECO:0000259" key="9">
    <source>
        <dbReference type="Pfam" id="PF01490"/>
    </source>
</evidence>
<feature type="transmembrane region" description="Helical" evidence="8">
    <location>
        <begin position="270"/>
        <end position="293"/>
    </location>
</feature>
<organism evidence="10 11">
    <name type="scientific">Crenichthys baileyi</name>
    <name type="common">White River springfish</name>
    <dbReference type="NCBI Taxonomy" id="28760"/>
    <lineage>
        <taxon>Eukaryota</taxon>
        <taxon>Metazoa</taxon>
        <taxon>Chordata</taxon>
        <taxon>Craniata</taxon>
        <taxon>Vertebrata</taxon>
        <taxon>Euteleostomi</taxon>
        <taxon>Actinopterygii</taxon>
        <taxon>Neopterygii</taxon>
        <taxon>Teleostei</taxon>
        <taxon>Neoteleostei</taxon>
        <taxon>Acanthomorphata</taxon>
        <taxon>Ovalentaria</taxon>
        <taxon>Atherinomorphae</taxon>
        <taxon>Cyprinodontiformes</taxon>
        <taxon>Goodeidae</taxon>
        <taxon>Crenichthys</taxon>
    </lineage>
</organism>
<accession>A0AAV9RZF4</accession>
<protein>
    <recommendedName>
        <fullName evidence="9">Amino acid transporter transmembrane domain-containing protein</fullName>
    </recommendedName>
</protein>
<feature type="transmembrane region" description="Helical" evidence="8">
    <location>
        <begin position="458"/>
        <end position="483"/>
    </location>
</feature>
<sequence length="489" mass="54517">MLNSQNKTMYVRLCGSIYSTHTSFSYWFPLRECALWFWCLESLSWASVMEELARESISLLARSASHADPPRLGSFGAVFIMLKSALGAGLLNFPWAFEKAGGVNTAITVEMVSLVFLISGLVILGYASSVSRQKTYQDVVREVCGQAVGQLCGVCFCFNLFMISVAFLVVVQDQLEKLCISLYETVTGSSEADMPYHWYTDQRFALFIMCFFIILPLSIPKEIGIQKYTSVLGTLAATYLCVAVVVKYYLTDSHTIIAPEQSQGVGSWAPMFSVVPTICFGFQCHEACIAIYSSMENQKLLHWVVISVLSMFFCLLIYTLTGVYGFLTFGQDVASDILMSYPGNDVVMIISRLLFGISIITIYPIILLLGRSVILNLVLRVQRNRRGVVTHSFESRCRVVLTVAWIFFTLLIAMFVPDMADVISVIGGISAFFIFIFPGLCLVFTMQTEDVSPRVRDILTIWGVVTIVVGAFIFGQSTTIAVMEIFHKF</sequence>
<feature type="transmembrane region" description="Helical" evidence="8">
    <location>
        <begin position="107"/>
        <end position="127"/>
    </location>
</feature>
<feature type="transmembrane region" description="Helical" evidence="8">
    <location>
        <begin position="399"/>
        <end position="416"/>
    </location>
</feature>
<feature type="domain" description="Amino acid transporter transmembrane" evidence="9">
    <location>
        <begin position="76"/>
        <end position="479"/>
    </location>
</feature>
<comment type="similarity">
    <text evidence="2">Belongs to the amino acid/polyamine transporter 2 family.</text>
</comment>
<keyword evidence="6 8" id="KW-1133">Transmembrane helix</keyword>
<evidence type="ECO:0000256" key="4">
    <source>
        <dbReference type="ARBA" id="ARBA00022692"/>
    </source>
</evidence>
<dbReference type="PANTHER" id="PTHR22950">
    <property type="entry name" value="AMINO ACID TRANSPORTER"/>
    <property type="match status" value="1"/>
</dbReference>
<keyword evidence="11" id="KW-1185">Reference proteome</keyword>
<dbReference type="PANTHER" id="PTHR22950:SF226">
    <property type="entry name" value="SODIUM-COUPLED NEUTRAL AMINO ACID TRANSPORTER 8-RELATED"/>
    <property type="match status" value="1"/>
</dbReference>
<dbReference type="GO" id="GO:0015179">
    <property type="term" value="F:L-amino acid transmembrane transporter activity"/>
    <property type="evidence" value="ECO:0007669"/>
    <property type="project" value="TreeGrafter"/>
</dbReference>
<gene>
    <name evidence="10" type="ORF">CRENBAI_007867</name>
</gene>
<dbReference type="Pfam" id="PF01490">
    <property type="entry name" value="Aa_trans"/>
    <property type="match status" value="1"/>
</dbReference>
<evidence type="ECO:0000256" key="6">
    <source>
        <dbReference type="ARBA" id="ARBA00022989"/>
    </source>
</evidence>
<feature type="transmembrane region" description="Helical" evidence="8">
    <location>
        <begin position="203"/>
        <end position="219"/>
    </location>
</feature>
<feature type="transmembrane region" description="Helical" evidence="8">
    <location>
        <begin position="72"/>
        <end position="95"/>
    </location>
</feature>
<comment type="subcellular location">
    <subcellularLocation>
        <location evidence="1">Membrane</location>
        <topology evidence="1">Multi-pass membrane protein</topology>
    </subcellularLocation>
</comment>
<keyword evidence="7 8" id="KW-0472">Membrane</keyword>
<keyword evidence="4 8" id="KW-0812">Transmembrane</keyword>
<evidence type="ECO:0000256" key="1">
    <source>
        <dbReference type="ARBA" id="ARBA00004141"/>
    </source>
</evidence>
<evidence type="ECO:0000256" key="2">
    <source>
        <dbReference type="ARBA" id="ARBA00008066"/>
    </source>
</evidence>
<reference evidence="10 11" key="1">
    <citation type="submission" date="2021-06" db="EMBL/GenBank/DDBJ databases">
        <authorList>
            <person name="Palmer J.M."/>
        </authorList>
    </citation>
    <scope>NUCLEOTIDE SEQUENCE [LARGE SCALE GENOMIC DNA]</scope>
    <source>
        <strain evidence="10 11">MEX-2019</strain>
        <tissue evidence="10">Muscle</tissue>
    </source>
</reference>
<dbReference type="Proteomes" id="UP001311232">
    <property type="component" value="Unassembled WGS sequence"/>
</dbReference>
<dbReference type="InterPro" id="IPR013057">
    <property type="entry name" value="AA_transpt_TM"/>
</dbReference>
<feature type="transmembrane region" description="Helical" evidence="8">
    <location>
        <begin position="422"/>
        <end position="446"/>
    </location>
</feature>
<name>A0AAV9RZF4_9TELE</name>
<dbReference type="EMBL" id="JAHHUM010001170">
    <property type="protein sequence ID" value="KAK5614208.1"/>
    <property type="molecule type" value="Genomic_DNA"/>
</dbReference>
<evidence type="ECO:0000313" key="10">
    <source>
        <dbReference type="EMBL" id="KAK5614208.1"/>
    </source>
</evidence>
<evidence type="ECO:0000313" key="11">
    <source>
        <dbReference type="Proteomes" id="UP001311232"/>
    </source>
</evidence>
<evidence type="ECO:0000256" key="3">
    <source>
        <dbReference type="ARBA" id="ARBA00022448"/>
    </source>
</evidence>
<keyword evidence="5" id="KW-0029">Amino-acid transport</keyword>
<proteinExistence type="inferred from homology"/>
<dbReference type="AlphaFoldDB" id="A0AAV9RZF4"/>
<evidence type="ECO:0000256" key="8">
    <source>
        <dbReference type="SAM" id="Phobius"/>
    </source>
</evidence>
<dbReference type="GO" id="GO:0016020">
    <property type="term" value="C:membrane"/>
    <property type="evidence" value="ECO:0007669"/>
    <property type="project" value="UniProtKB-SubCell"/>
</dbReference>
<keyword evidence="3" id="KW-0813">Transport</keyword>
<feature type="transmembrane region" description="Helical" evidence="8">
    <location>
        <begin position="300"/>
        <end position="326"/>
    </location>
</feature>
<comment type="caution">
    <text evidence="10">The sequence shown here is derived from an EMBL/GenBank/DDBJ whole genome shotgun (WGS) entry which is preliminary data.</text>
</comment>
<feature type="transmembrane region" description="Helical" evidence="8">
    <location>
        <begin position="346"/>
        <end position="379"/>
    </location>
</feature>